<dbReference type="Proteomes" id="UP000181936">
    <property type="component" value="Chromosome"/>
</dbReference>
<reference evidence="2 3" key="1">
    <citation type="journal article" date="2016" name="Sci. Rep.">
        <title>Complete genome sequence and transcriptomic analysis of a novel marine strain Bacillus weihaiensis reveals the mechanism of brown algae degradation.</title>
        <authorList>
            <person name="Zhu Y."/>
            <person name="Chen P."/>
            <person name="Bao Y."/>
            <person name="Men Y."/>
            <person name="Zeng Y."/>
            <person name="Yang J."/>
            <person name="Sun J."/>
            <person name="Sun Y."/>
        </authorList>
    </citation>
    <scope>NUCLEOTIDE SEQUENCE [LARGE SCALE GENOMIC DNA]</scope>
    <source>
        <strain evidence="2 3">Alg07</strain>
    </source>
</reference>
<name>A0A1L3MPY1_9BACI</name>
<accession>A0A1L3MPY1</accession>
<dbReference type="KEGG" id="bwh:A9C19_06330"/>
<gene>
    <name evidence="2" type="ORF">A9C19_06330</name>
</gene>
<keyword evidence="3" id="KW-1185">Reference proteome</keyword>
<protein>
    <submittedName>
        <fullName evidence="2">DUF2759 domain-containing protein</fullName>
    </submittedName>
</protein>
<dbReference type="InterPro" id="IPR024490">
    <property type="entry name" value="DUF2759"/>
</dbReference>
<dbReference type="Pfam" id="PF10958">
    <property type="entry name" value="DUF2759"/>
    <property type="match status" value="1"/>
</dbReference>
<dbReference type="RefSeq" id="WP_072579184.1">
    <property type="nucleotide sequence ID" value="NZ_CP016020.1"/>
</dbReference>
<proteinExistence type="predicted"/>
<dbReference type="EMBL" id="CP016020">
    <property type="protein sequence ID" value="APH04395.1"/>
    <property type="molecule type" value="Genomic_DNA"/>
</dbReference>
<sequence length="57" mass="6304">MGLVVIFALVTILGIFGFIRSLKEKNLLGAFFAFGTFAVFGWFAVMTIIHHGFPTTH</sequence>
<feature type="transmembrane region" description="Helical" evidence="1">
    <location>
        <begin position="27"/>
        <end position="49"/>
    </location>
</feature>
<keyword evidence="1" id="KW-0472">Membrane</keyword>
<organism evidence="2 3">
    <name type="scientific">Bacillus weihaiensis</name>
    <dbReference type="NCBI Taxonomy" id="1547283"/>
    <lineage>
        <taxon>Bacteria</taxon>
        <taxon>Bacillati</taxon>
        <taxon>Bacillota</taxon>
        <taxon>Bacilli</taxon>
        <taxon>Bacillales</taxon>
        <taxon>Bacillaceae</taxon>
        <taxon>Bacillus</taxon>
    </lineage>
</organism>
<evidence type="ECO:0000313" key="2">
    <source>
        <dbReference type="EMBL" id="APH04395.1"/>
    </source>
</evidence>
<keyword evidence="1" id="KW-1133">Transmembrane helix</keyword>
<dbReference type="AlphaFoldDB" id="A0A1L3MPY1"/>
<keyword evidence="1" id="KW-0812">Transmembrane</keyword>
<evidence type="ECO:0000256" key="1">
    <source>
        <dbReference type="SAM" id="Phobius"/>
    </source>
</evidence>
<evidence type="ECO:0000313" key="3">
    <source>
        <dbReference type="Proteomes" id="UP000181936"/>
    </source>
</evidence>